<name>A0A6S6S994_9BACT</name>
<proteinExistence type="predicted"/>
<organism evidence="1">
    <name type="scientific">uncultured Sulfurovum sp</name>
    <dbReference type="NCBI Taxonomy" id="269237"/>
    <lineage>
        <taxon>Bacteria</taxon>
        <taxon>Pseudomonadati</taxon>
        <taxon>Campylobacterota</taxon>
        <taxon>Epsilonproteobacteria</taxon>
        <taxon>Campylobacterales</taxon>
        <taxon>Sulfurovaceae</taxon>
        <taxon>Sulfurovum</taxon>
        <taxon>environmental samples</taxon>
    </lineage>
</organism>
<dbReference type="EMBL" id="CACVAP010000048">
    <property type="protein sequence ID" value="CAA6806448.1"/>
    <property type="molecule type" value="Genomic_DNA"/>
</dbReference>
<reference evidence="1" key="1">
    <citation type="submission" date="2020-01" db="EMBL/GenBank/DDBJ databases">
        <authorList>
            <person name="Meier V. D."/>
            <person name="Meier V D."/>
        </authorList>
    </citation>
    <scope>NUCLEOTIDE SEQUENCE</scope>
    <source>
        <strain evidence="1">HLG_WM_MAG_06</strain>
    </source>
</reference>
<accession>A0A6S6S994</accession>
<sequence length="92" mass="11248">MDKIGLKFDKALDYELFEPLQYWLDYEIEYEDILENIENNEVIELELEEDEDRGEDIAMLQAFLAKFTEEKIVYELFVMNDEWERKELDNII</sequence>
<protein>
    <submittedName>
        <fullName evidence="1">Uncharacterized protein</fullName>
    </submittedName>
</protein>
<gene>
    <name evidence="1" type="ORF">HELGO_WM15206</name>
</gene>
<evidence type="ECO:0000313" key="1">
    <source>
        <dbReference type="EMBL" id="CAA6806448.1"/>
    </source>
</evidence>
<dbReference type="AlphaFoldDB" id="A0A6S6S994"/>